<feature type="compositionally biased region" description="Basic and acidic residues" evidence="2">
    <location>
        <begin position="33"/>
        <end position="42"/>
    </location>
</feature>
<evidence type="ECO:0000256" key="1">
    <source>
        <dbReference type="ARBA" id="ARBA00022801"/>
    </source>
</evidence>
<proteinExistence type="predicted"/>
<name>A0A7R9AYZ9_TIMSH</name>
<protein>
    <submittedName>
        <fullName evidence="3">Uncharacterized protein</fullName>
    </submittedName>
</protein>
<organism evidence="3">
    <name type="scientific">Timema shepardi</name>
    <name type="common">Walking stick</name>
    <dbReference type="NCBI Taxonomy" id="629360"/>
    <lineage>
        <taxon>Eukaryota</taxon>
        <taxon>Metazoa</taxon>
        <taxon>Ecdysozoa</taxon>
        <taxon>Arthropoda</taxon>
        <taxon>Hexapoda</taxon>
        <taxon>Insecta</taxon>
        <taxon>Pterygota</taxon>
        <taxon>Neoptera</taxon>
        <taxon>Polyneoptera</taxon>
        <taxon>Phasmatodea</taxon>
        <taxon>Timematodea</taxon>
        <taxon>Timematoidea</taxon>
        <taxon>Timematidae</taxon>
        <taxon>Timema</taxon>
    </lineage>
</organism>
<evidence type="ECO:0000256" key="2">
    <source>
        <dbReference type="SAM" id="MobiDB-lite"/>
    </source>
</evidence>
<sequence length="232" mass="25760">MTQHAGAAWPGEVVGEEEGEGLRRSGKTNSQSESRRRGHEEPISSGKWLSLARITYLDQNGVERYRVPIHTDAPHHLRFQPFRCSHGLTRYSRSRLDCRWQGDRGSNPGLVEEQETPDVSALRELKECTGFTGSIKKIGPVLAMDPGASNCAMRLVTVEVNGDDYDNINMTSFIDSQRFKEPILIPVSELLEKLSAFASAGFIIDSRIDAFAIGLVMGNNSRKNKIPTTLVM</sequence>
<keyword evidence="1" id="KW-0378">Hydrolase</keyword>
<dbReference type="EMBL" id="OC003354">
    <property type="protein sequence ID" value="CAD7263187.1"/>
    <property type="molecule type" value="Genomic_DNA"/>
</dbReference>
<dbReference type="GO" id="GO:0047631">
    <property type="term" value="F:ADP-ribose diphosphatase activity"/>
    <property type="evidence" value="ECO:0007669"/>
    <property type="project" value="TreeGrafter"/>
</dbReference>
<dbReference type="InterPro" id="IPR015797">
    <property type="entry name" value="NUDIX_hydrolase-like_dom_sf"/>
</dbReference>
<dbReference type="Gene3D" id="3.90.79.10">
    <property type="entry name" value="Nucleoside Triphosphate Pyrophosphohydrolase"/>
    <property type="match status" value="1"/>
</dbReference>
<reference evidence="3" key="1">
    <citation type="submission" date="2020-11" db="EMBL/GenBank/DDBJ databases">
        <authorList>
            <person name="Tran Van P."/>
        </authorList>
    </citation>
    <scope>NUCLEOTIDE SEQUENCE</scope>
</reference>
<accession>A0A7R9AYZ9</accession>
<gene>
    <name evidence="3" type="ORF">TSIB3V08_LOCUS7274</name>
</gene>
<evidence type="ECO:0000313" key="3">
    <source>
        <dbReference type="EMBL" id="CAD7263187.1"/>
    </source>
</evidence>
<dbReference type="AlphaFoldDB" id="A0A7R9AYZ9"/>
<feature type="region of interest" description="Disordered" evidence="2">
    <location>
        <begin position="1"/>
        <end position="42"/>
    </location>
</feature>
<dbReference type="GO" id="GO:0005634">
    <property type="term" value="C:nucleus"/>
    <property type="evidence" value="ECO:0007669"/>
    <property type="project" value="TreeGrafter"/>
</dbReference>
<dbReference type="GO" id="GO:0019693">
    <property type="term" value="P:ribose phosphate metabolic process"/>
    <property type="evidence" value="ECO:0007669"/>
    <property type="project" value="TreeGrafter"/>
</dbReference>
<dbReference type="PANTHER" id="PTHR11839:SF1">
    <property type="entry name" value="ADP-SUGAR PYROPHOSPHATASE"/>
    <property type="match status" value="1"/>
</dbReference>
<dbReference type="GO" id="GO:0006753">
    <property type="term" value="P:nucleoside phosphate metabolic process"/>
    <property type="evidence" value="ECO:0007669"/>
    <property type="project" value="TreeGrafter"/>
</dbReference>
<dbReference type="PANTHER" id="PTHR11839">
    <property type="entry name" value="UDP/ADP-SUGAR PYROPHOSPHATASE"/>
    <property type="match status" value="1"/>
</dbReference>
<dbReference type="SUPFAM" id="SSF55811">
    <property type="entry name" value="Nudix"/>
    <property type="match status" value="1"/>
</dbReference>